<organism evidence="8 9">
    <name type="scientific">Hermanssonia centrifuga</name>
    <dbReference type="NCBI Taxonomy" id="98765"/>
    <lineage>
        <taxon>Eukaryota</taxon>
        <taxon>Fungi</taxon>
        <taxon>Dikarya</taxon>
        <taxon>Basidiomycota</taxon>
        <taxon>Agaricomycotina</taxon>
        <taxon>Agaricomycetes</taxon>
        <taxon>Polyporales</taxon>
        <taxon>Meruliaceae</taxon>
        <taxon>Hermanssonia</taxon>
    </lineage>
</organism>
<proteinExistence type="inferred from homology"/>
<evidence type="ECO:0000256" key="6">
    <source>
        <dbReference type="SAM" id="MobiDB-lite"/>
    </source>
</evidence>
<dbReference type="Pfam" id="PF00271">
    <property type="entry name" value="Helicase_C"/>
    <property type="match status" value="1"/>
</dbReference>
<evidence type="ECO:0000256" key="4">
    <source>
        <dbReference type="ARBA" id="ARBA00022840"/>
    </source>
</evidence>
<evidence type="ECO:0000256" key="1">
    <source>
        <dbReference type="ARBA" id="ARBA00022741"/>
    </source>
</evidence>
<evidence type="ECO:0000256" key="2">
    <source>
        <dbReference type="ARBA" id="ARBA00022801"/>
    </source>
</evidence>
<dbReference type="EC" id="3.6.4.12" evidence="5"/>
<reference evidence="8 9" key="1">
    <citation type="submission" date="2019-02" db="EMBL/GenBank/DDBJ databases">
        <title>Genome sequencing of the rare red list fungi Phlebia centrifuga.</title>
        <authorList>
            <person name="Buettner E."/>
            <person name="Kellner H."/>
        </authorList>
    </citation>
    <scope>NUCLEOTIDE SEQUENCE [LARGE SCALE GENOMIC DNA]</scope>
    <source>
        <strain evidence="8 9">DSM 108282</strain>
    </source>
</reference>
<comment type="similarity">
    <text evidence="5">Belongs to the DEAD box helicase family. DEAH subfamily. FANCM sub-subfamily.</text>
</comment>
<dbReference type="GO" id="GO:0005524">
    <property type="term" value="F:ATP binding"/>
    <property type="evidence" value="ECO:0007669"/>
    <property type="project" value="UniProtKB-UniRule"/>
</dbReference>
<comment type="catalytic activity">
    <reaction evidence="5">
        <text>ATP + H2O = ADP + phosphate + H(+)</text>
        <dbReference type="Rhea" id="RHEA:13065"/>
        <dbReference type="ChEBI" id="CHEBI:15377"/>
        <dbReference type="ChEBI" id="CHEBI:15378"/>
        <dbReference type="ChEBI" id="CHEBI:30616"/>
        <dbReference type="ChEBI" id="CHEBI:43474"/>
        <dbReference type="ChEBI" id="CHEBI:456216"/>
        <dbReference type="EC" id="3.6.4.12"/>
    </reaction>
</comment>
<comment type="subcellular location">
    <subcellularLocation>
        <location evidence="5">Nucleus</location>
    </subcellularLocation>
</comment>
<evidence type="ECO:0000313" key="8">
    <source>
        <dbReference type="EMBL" id="THG92854.1"/>
    </source>
</evidence>
<dbReference type="Proteomes" id="UP000309038">
    <property type="component" value="Unassembled WGS sequence"/>
</dbReference>
<dbReference type="GO" id="GO:0036297">
    <property type="term" value="P:interstrand cross-link repair"/>
    <property type="evidence" value="ECO:0007669"/>
    <property type="project" value="TreeGrafter"/>
</dbReference>
<keyword evidence="3" id="KW-0347">Helicase</keyword>
<feature type="domain" description="Helicase C-terminal" evidence="7">
    <location>
        <begin position="60"/>
        <end position="216"/>
    </location>
</feature>
<dbReference type="GO" id="GO:0000400">
    <property type="term" value="F:four-way junction DNA binding"/>
    <property type="evidence" value="ECO:0007669"/>
    <property type="project" value="TreeGrafter"/>
</dbReference>
<dbReference type="GO" id="GO:0043138">
    <property type="term" value="F:3'-5' DNA helicase activity"/>
    <property type="evidence" value="ECO:0007669"/>
    <property type="project" value="TreeGrafter"/>
</dbReference>
<dbReference type="SUPFAM" id="SSF52540">
    <property type="entry name" value="P-loop containing nucleoside triphosphate hydrolases"/>
    <property type="match status" value="1"/>
</dbReference>
<sequence length="271" mass="31025">MNDLKTKNCDPQDIVLIVIDEAHKGTGNHTYAQIIRYMMIENPYFRVLALTATPASSPAAVQAIVDTLHISHIEIRDEESLDLKPYLHKKHIEQHVIEMSDDVRKIRDILSEAMTAIQDFKSGKFNVLVATCIGEEGLDIGEIDMVICYDAQRTPIRMLQRVGRTGRKRDGHVHVLLSKGREEKNWDKAQDNYKEVLRFVIGAEGLELYTDVKRLIPESVEPVCVERIMDTDEEELICEEQKPQTQKLKRKHVKEDDIGEVSAKKQKGRLL</sequence>
<keyword evidence="1" id="KW-0547">Nucleotide-binding</keyword>
<protein>
    <recommendedName>
        <fullName evidence="5">ATP-dependent DNA helicase</fullName>
        <ecNumber evidence="5">3.6.4.12</ecNumber>
    </recommendedName>
</protein>
<keyword evidence="4" id="KW-0067">ATP-binding</keyword>
<feature type="region of interest" description="Disordered" evidence="6">
    <location>
        <begin position="242"/>
        <end position="271"/>
    </location>
</feature>
<dbReference type="PANTHER" id="PTHR14025:SF20">
    <property type="entry name" value="FANCONI ANEMIA GROUP M PROTEIN"/>
    <property type="match status" value="1"/>
</dbReference>
<dbReference type="GO" id="GO:0009378">
    <property type="term" value="F:four-way junction helicase activity"/>
    <property type="evidence" value="ECO:0007669"/>
    <property type="project" value="TreeGrafter"/>
</dbReference>
<dbReference type="Gene3D" id="3.40.50.300">
    <property type="entry name" value="P-loop containing nucleotide triphosphate hydrolases"/>
    <property type="match status" value="2"/>
</dbReference>
<dbReference type="SMART" id="SM00490">
    <property type="entry name" value="HELICc"/>
    <property type="match status" value="1"/>
</dbReference>
<dbReference type="PROSITE" id="PS51194">
    <property type="entry name" value="HELICASE_CTER"/>
    <property type="match status" value="1"/>
</dbReference>
<gene>
    <name evidence="8" type="ORF">EW026_g8195</name>
</gene>
<dbReference type="GO" id="GO:0016887">
    <property type="term" value="F:ATP hydrolysis activity"/>
    <property type="evidence" value="ECO:0007669"/>
    <property type="project" value="RHEA"/>
</dbReference>
<keyword evidence="2" id="KW-0378">Hydrolase</keyword>
<comment type="caution">
    <text evidence="8">The sequence shown here is derived from an EMBL/GenBank/DDBJ whole genome shotgun (WGS) entry which is preliminary data.</text>
</comment>
<evidence type="ECO:0000313" key="9">
    <source>
        <dbReference type="Proteomes" id="UP000309038"/>
    </source>
</evidence>
<dbReference type="InterPro" id="IPR027417">
    <property type="entry name" value="P-loop_NTPase"/>
</dbReference>
<comment type="function">
    <text evidence="5">ATP-dependent DNA helicase involved in DNA damage repair by homologous recombination and in genome maintenance. Capable of unwinding D-loops. Plays a role in limiting crossover recombinants during mitotic DNA double-strand break (DSB) repair. Component of a FANCM-MHF complex which promotes gene conversion at blocked replication forks, probably by reversal of the stalled fork.</text>
</comment>
<evidence type="ECO:0000256" key="5">
    <source>
        <dbReference type="RuleBase" id="RU367027"/>
    </source>
</evidence>
<dbReference type="GO" id="GO:0005634">
    <property type="term" value="C:nucleus"/>
    <property type="evidence" value="ECO:0007669"/>
    <property type="project" value="UniProtKB-SubCell"/>
</dbReference>
<dbReference type="InterPro" id="IPR006935">
    <property type="entry name" value="Helicase/UvrB_N"/>
</dbReference>
<keyword evidence="9" id="KW-1185">Reference proteome</keyword>
<accession>A0A4S4K556</accession>
<dbReference type="Pfam" id="PF04851">
    <property type="entry name" value="ResIII"/>
    <property type="match status" value="1"/>
</dbReference>
<dbReference type="EMBL" id="SGPJ01000895">
    <property type="protein sequence ID" value="THG92854.1"/>
    <property type="molecule type" value="Genomic_DNA"/>
</dbReference>
<dbReference type="PANTHER" id="PTHR14025">
    <property type="entry name" value="FANCONI ANEMIA GROUP M FANCM FAMILY MEMBER"/>
    <property type="match status" value="1"/>
</dbReference>
<evidence type="ECO:0000256" key="3">
    <source>
        <dbReference type="ARBA" id="ARBA00022806"/>
    </source>
</evidence>
<dbReference type="InterPro" id="IPR001650">
    <property type="entry name" value="Helicase_C-like"/>
</dbReference>
<dbReference type="GO" id="GO:0045003">
    <property type="term" value="P:double-strand break repair via synthesis-dependent strand annealing"/>
    <property type="evidence" value="ECO:0007669"/>
    <property type="project" value="TreeGrafter"/>
</dbReference>
<comment type="subunit">
    <text evidence="5">Interacts with the MHF histone-fold complex to form the FANCM-MHF complex.</text>
</comment>
<evidence type="ECO:0000259" key="7">
    <source>
        <dbReference type="PROSITE" id="PS51194"/>
    </source>
</evidence>
<dbReference type="AlphaFoldDB" id="A0A4S4K556"/>
<name>A0A4S4K556_9APHY</name>